<sequence>KKEELLPQLEDLKGELSQRRVTNGGSVASKLSKIRAVCGSIACVLIVINQTQKENLRKFYKGKPSKLLDLRPTKTHATCCRLNKHKENLKTKKQLRKERPYSLFKYAVKA</sequence>
<evidence type="ECO:0000256" key="6">
    <source>
        <dbReference type="ARBA" id="ARBA00035334"/>
    </source>
</evidence>
<feature type="non-terminal residue" evidence="7">
    <location>
        <position position="1"/>
    </location>
</feature>
<dbReference type="Pfam" id="PF00831">
    <property type="entry name" value="Ribosomal_L29"/>
    <property type="match status" value="1"/>
</dbReference>
<dbReference type="InParanoid" id="D2HKX1"/>
<dbReference type="HOGENOM" id="CLU_110381_1_1_1"/>
<dbReference type="PANTHER" id="PTHR45722">
    <property type="entry name" value="60S RIBOSOMAL PROTEIN L35"/>
    <property type="match status" value="1"/>
</dbReference>
<dbReference type="EMBL" id="GL192982">
    <property type="protein sequence ID" value="EFB15988.1"/>
    <property type="molecule type" value="Genomic_DNA"/>
</dbReference>
<evidence type="ECO:0000256" key="1">
    <source>
        <dbReference type="ARBA" id="ARBA00009254"/>
    </source>
</evidence>
<dbReference type="GO" id="GO:0003735">
    <property type="term" value="F:structural constituent of ribosome"/>
    <property type="evidence" value="ECO:0007669"/>
    <property type="project" value="InterPro"/>
</dbReference>
<name>D2HKX1_AILME</name>
<dbReference type="PANTHER" id="PTHR45722:SF2">
    <property type="entry name" value="LARGE RIBOSOMAL SUBUNIT PROTEIN UL29-RELATED"/>
    <property type="match status" value="1"/>
</dbReference>
<dbReference type="Gene3D" id="1.10.287.310">
    <property type="match status" value="1"/>
</dbReference>
<accession>D2HKX1</accession>
<dbReference type="InterPro" id="IPR001854">
    <property type="entry name" value="Ribosomal_uL29"/>
</dbReference>
<dbReference type="SUPFAM" id="SSF46561">
    <property type="entry name" value="Ribosomal protein L29 (L29p)"/>
    <property type="match status" value="1"/>
</dbReference>
<dbReference type="FunFam" id="1.10.287.310:FF:000002">
    <property type="entry name" value="60S ribosomal protein L35"/>
    <property type="match status" value="1"/>
</dbReference>
<evidence type="ECO:0000256" key="2">
    <source>
        <dbReference type="ARBA" id="ARBA00011133"/>
    </source>
</evidence>
<protein>
    <recommendedName>
        <fullName evidence="5">Large ribosomal subunit protein uL29</fullName>
    </recommendedName>
    <alternativeName>
        <fullName evidence="6">60S ribosomal protein L35</fullName>
    </alternativeName>
</protein>
<proteinExistence type="inferred from homology"/>
<dbReference type="InterPro" id="IPR036049">
    <property type="entry name" value="Ribosomal_uL29_sf"/>
</dbReference>
<dbReference type="NCBIfam" id="TIGR00012">
    <property type="entry name" value="L29"/>
    <property type="match status" value="1"/>
</dbReference>
<evidence type="ECO:0000256" key="5">
    <source>
        <dbReference type="ARBA" id="ARBA00035204"/>
    </source>
</evidence>
<comment type="similarity">
    <text evidence="1">Belongs to the universal ribosomal protein uL29 family.</text>
</comment>
<dbReference type="GO" id="GO:0000463">
    <property type="term" value="P:maturation of LSU-rRNA from tricistronic rRNA transcript (SSU-rRNA, 5.8S rRNA, LSU-rRNA)"/>
    <property type="evidence" value="ECO:0007669"/>
    <property type="project" value="InterPro"/>
</dbReference>
<dbReference type="InterPro" id="IPR045059">
    <property type="entry name" value="Ribosomal_uL29_euk"/>
</dbReference>
<dbReference type="AlphaFoldDB" id="D2HKX1"/>
<evidence type="ECO:0000256" key="3">
    <source>
        <dbReference type="ARBA" id="ARBA00022980"/>
    </source>
</evidence>
<dbReference type="Gene3D" id="6.10.250.3450">
    <property type="match status" value="1"/>
</dbReference>
<dbReference type="GO" id="GO:0006412">
    <property type="term" value="P:translation"/>
    <property type="evidence" value="ECO:0007669"/>
    <property type="project" value="InterPro"/>
</dbReference>
<keyword evidence="4" id="KW-0687">Ribonucleoprotein</keyword>
<feature type="non-terminal residue" evidence="7">
    <location>
        <position position="110"/>
    </location>
</feature>
<dbReference type="GO" id="GO:0022625">
    <property type="term" value="C:cytosolic large ribosomal subunit"/>
    <property type="evidence" value="ECO:0007669"/>
    <property type="project" value="InterPro"/>
</dbReference>
<organism evidence="7">
    <name type="scientific">Ailuropoda melanoleuca</name>
    <name type="common">Giant panda</name>
    <dbReference type="NCBI Taxonomy" id="9646"/>
    <lineage>
        <taxon>Eukaryota</taxon>
        <taxon>Metazoa</taxon>
        <taxon>Chordata</taxon>
        <taxon>Craniata</taxon>
        <taxon>Vertebrata</taxon>
        <taxon>Euteleostomi</taxon>
        <taxon>Mammalia</taxon>
        <taxon>Eutheria</taxon>
        <taxon>Laurasiatheria</taxon>
        <taxon>Carnivora</taxon>
        <taxon>Caniformia</taxon>
        <taxon>Ursidae</taxon>
        <taxon>Ailuropoda</taxon>
    </lineage>
</organism>
<gene>
    <name evidence="7" type="ORF">PANDA_012076</name>
</gene>
<comment type="subunit">
    <text evidence="2">Component of the large ribosomal subunit.</text>
</comment>
<keyword evidence="3" id="KW-0689">Ribosomal protein</keyword>
<dbReference type="GO" id="GO:0003729">
    <property type="term" value="F:mRNA binding"/>
    <property type="evidence" value="ECO:0007669"/>
    <property type="project" value="TreeGrafter"/>
</dbReference>
<reference evidence="7" key="1">
    <citation type="journal article" date="2010" name="Nature">
        <title>The sequence and de novo assembly of the giant panda genome.</title>
        <authorList>
            <person name="Li R."/>
            <person name="Fan W."/>
            <person name="Tian G."/>
            <person name="Zhu H."/>
            <person name="He L."/>
            <person name="Cai J."/>
            <person name="Huang Q."/>
            <person name="Cai Q."/>
            <person name="Li B."/>
            <person name="Bai Y."/>
            <person name="Zhang Z."/>
            <person name="Zhang Y."/>
            <person name="Wang W."/>
            <person name="Li J."/>
            <person name="Wei F."/>
            <person name="Li H."/>
            <person name="Jian M."/>
            <person name="Li J."/>
            <person name="Zhang Z."/>
            <person name="Nielsen R."/>
            <person name="Li D."/>
            <person name="Gu W."/>
            <person name="Yang Z."/>
            <person name="Xuan Z."/>
            <person name="Ryder O.A."/>
            <person name="Leung F.C."/>
            <person name="Zhou Y."/>
            <person name="Cao J."/>
            <person name="Sun X."/>
            <person name="Fu Y."/>
            <person name="Fang X."/>
            <person name="Guo X."/>
            <person name="Wang B."/>
            <person name="Hou R."/>
            <person name="Shen F."/>
            <person name="Mu B."/>
            <person name="Ni P."/>
            <person name="Lin R."/>
            <person name="Qian W."/>
            <person name="Wang G."/>
            <person name="Yu C."/>
            <person name="Nie W."/>
            <person name="Wang J."/>
            <person name="Wu Z."/>
            <person name="Liang H."/>
            <person name="Min J."/>
            <person name="Wu Q."/>
            <person name="Cheng S."/>
            <person name="Ruan J."/>
            <person name="Wang M."/>
            <person name="Shi Z."/>
            <person name="Wen M."/>
            <person name="Liu B."/>
            <person name="Ren X."/>
            <person name="Zheng H."/>
            <person name="Dong D."/>
            <person name="Cook K."/>
            <person name="Shan G."/>
            <person name="Zhang H."/>
            <person name="Kosiol C."/>
            <person name="Xie X."/>
            <person name="Lu Z."/>
            <person name="Zheng H."/>
            <person name="Li Y."/>
            <person name="Steiner C.C."/>
            <person name="Lam T.T."/>
            <person name="Lin S."/>
            <person name="Zhang Q."/>
            <person name="Li G."/>
            <person name="Tian J."/>
            <person name="Gong T."/>
            <person name="Liu H."/>
            <person name="Zhang D."/>
            <person name="Fang L."/>
            <person name="Ye C."/>
            <person name="Zhang J."/>
            <person name="Hu W."/>
            <person name="Xu A."/>
            <person name="Ren Y."/>
            <person name="Zhang G."/>
            <person name="Bruford M.W."/>
            <person name="Li Q."/>
            <person name="Ma L."/>
            <person name="Guo Y."/>
            <person name="An N."/>
            <person name="Hu Y."/>
            <person name="Zheng Y."/>
            <person name="Shi Y."/>
            <person name="Li Z."/>
            <person name="Liu Q."/>
            <person name="Chen Y."/>
            <person name="Zhao J."/>
            <person name="Qu N."/>
            <person name="Zhao S."/>
            <person name="Tian F."/>
            <person name="Wang X."/>
            <person name="Wang H."/>
            <person name="Xu L."/>
            <person name="Liu X."/>
            <person name="Vinar T."/>
            <person name="Wang Y."/>
            <person name="Lam T.W."/>
            <person name="Yiu S.M."/>
            <person name="Liu S."/>
            <person name="Zhang H."/>
            <person name="Li D."/>
            <person name="Huang Y."/>
            <person name="Wang X."/>
            <person name="Yang G."/>
            <person name="Jiang Z."/>
            <person name="Wang J."/>
            <person name="Qin N."/>
            <person name="Li L."/>
            <person name="Li J."/>
            <person name="Bolund L."/>
            <person name="Kristiansen K."/>
            <person name="Wong G.K."/>
            <person name="Olson M."/>
            <person name="Zhang X."/>
            <person name="Li S."/>
            <person name="Yang H."/>
            <person name="Wang J."/>
            <person name="Wang J."/>
        </authorList>
    </citation>
    <scope>NUCLEOTIDE SEQUENCE [LARGE SCALE GENOMIC DNA]</scope>
</reference>
<dbReference type="FunFam" id="6.10.250.3450:FF:000001">
    <property type="entry name" value="60S ribosomal protein L35"/>
    <property type="match status" value="1"/>
</dbReference>
<evidence type="ECO:0000256" key="4">
    <source>
        <dbReference type="ARBA" id="ARBA00023274"/>
    </source>
</evidence>
<evidence type="ECO:0000313" key="7">
    <source>
        <dbReference type="EMBL" id="EFB15988.1"/>
    </source>
</evidence>